<reference evidence="9" key="1">
    <citation type="submission" date="2025-08" db="UniProtKB">
        <authorList>
            <consortium name="Ensembl"/>
        </authorList>
    </citation>
    <scope>IDENTIFICATION</scope>
</reference>
<evidence type="ECO:0000259" key="8">
    <source>
        <dbReference type="PROSITE" id="PS50805"/>
    </source>
</evidence>
<feature type="compositionally biased region" description="Basic residues" evidence="6">
    <location>
        <begin position="566"/>
        <end position="579"/>
    </location>
</feature>
<feature type="compositionally biased region" description="Low complexity" evidence="6">
    <location>
        <begin position="631"/>
        <end position="676"/>
    </location>
</feature>
<dbReference type="PANTHER" id="PTHR45935">
    <property type="entry name" value="PROTEIN ZBED8-RELATED"/>
    <property type="match status" value="1"/>
</dbReference>
<dbReference type="Proteomes" id="UP000694727">
    <property type="component" value="Unplaced"/>
</dbReference>
<dbReference type="SUPFAM" id="SSF47353">
    <property type="entry name" value="Retrovirus capsid dimerization domain-like"/>
    <property type="match status" value="1"/>
</dbReference>
<keyword evidence="1" id="KW-0805">Transcription regulation</keyword>
<protein>
    <submittedName>
        <fullName evidence="9">Uncharacterized protein</fullName>
    </submittedName>
</protein>
<accession>A0A8D0QP87</accession>
<name>A0A8D0QP87_PIG</name>
<proteinExistence type="predicted"/>
<feature type="domain" description="SCAN box" evidence="7">
    <location>
        <begin position="100"/>
        <end position="178"/>
    </location>
</feature>
<evidence type="ECO:0000256" key="5">
    <source>
        <dbReference type="PROSITE-ProRule" id="PRU00187"/>
    </source>
</evidence>
<evidence type="ECO:0000256" key="1">
    <source>
        <dbReference type="ARBA" id="ARBA00023015"/>
    </source>
</evidence>
<dbReference type="InterPro" id="IPR001909">
    <property type="entry name" value="KRAB"/>
</dbReference>
<keyword evidence="4 5" id="KW-0539">Nucleus</keyword>
<dbReference type="Gene3D" id="1.10.4020.10">
    <property type="entry name" value="DNA breaking-rejoining enzymes"/>
    <property type="match status" value="1"/>
</dbReference>
<dbReference type="PROSITE" id="PS50804">
    <property type="entry name" value="SCAN_BOX"/>
    <property type="match status" value="1"/>
</dbReference>
<dbReference type="Pfam" id="PF01352">
    <property type="entry name" value="KRAB"/>
    <property type="match status" value="2"/>
</dbReference>
<evidence type="ECO:0000256" key="2">
    <source>
        <dbReference type="ARBA" id="ARBA00023125"/>
    </source>
</evidence>
<dbReference type="AlphaFoldDB" id="A0A8D0QP87"/>
<keyword evidence="3" id="KW-0804">Transcription</keyword>
<dbReference type="Pfam" id="PF02023">
    <property type="entry name" value="SCAN"/>
    <property type="match status" value="1"/>
</dbReference>
<feature type="compositionally biased region" description="Pro residues" evidence="6">
    <location>
        <begin position="438"/>
        <end position="449"/>
    </location>
</feature>
<keyword evidence="2" id="KW-0238">DNA-binding</keyword>
<feature type="compositionally biased region" description="Polar residues" evidence="6">
    <location>
        <begin position="191"/>
        <end position="200"/>
    </location>
</feature>
<feature type="compositionally biased region" description="Basic residues" evidence="6">
    <location>
        <begin position="455"/>
        <end position="469"/>
    </location>
</feature>
<dbReference type="InterPro" id="IPR003309">
    <property type="entry name" value="SCAN_dom"/>
</dbReference>
<dbReference type="Gene3D" id="6.10.140.140">
    <property type="match status" value="2"/>
</dbReference>
<feature type="region of interest" description="Disordered" evidence="6">
    <location>
        <begin position="184"/>
        <end position="233"/>
    </location>
</feature>
<evidence type="ECO:0000256" key="6">
    <source>
        <dbReference type="SAM" id="MobiDB-lite"/>
    </source>
</evidence>
<dbReference type="CDD" id="cd07936">
    <property type="entry name" value="SCAN"/>
    <property type="match status" value="1"/>
</dbReference>
<dbReference type="InterPro" id="IPR036051">
    <property type="entry name" value="KRAB_dom_sf"/>
</dbReference>
<evidence type="ECO:0000313" key="10">
    <source>
        <dbReference type="Proteomes" id="UP000694727"/>
    </source>
</evidence>
<organism evidence="9 10">
    <name type="scientific">Sus scrofa</name>
    <name type="common">Pig</name>
    <dbReference type="NCBI Taxonomy" id="9823"/>
    <lineage>
        <taxon>Eukaryota</taxon>
        <taxon>Metazoa</taxon>
        <taxon>Chordata</taxon>
        <taxon>Craniata</taxon>
        <taxon>Vertebrata</taxon>
        <taxon>Euteleostomi</taxon>
        <taxon>Mammalia</taxon>
        <taxon>Eutheria</taxon>
        <taxon>Laurasiatheria</taxon>
        <taxon>Artiodactyla</taxon>
        <taxon>Suina</taxon>
        <taxon>Suidae</taxon>
        <taxon>Sus</taxon>
    </lineage>
</organism>
<dbReference type="GO" id="GO:0003677">
    <property type="term" value="F:DNA binding"/>
    <property type="evidence" value="ECO:0007669"/>
    <property type="project" value="UniProtKB-KW"/>
</dbReference>
<dbReference type="SMART" id="SM00431">
    <property type="entry name" value="SCAN"/>
    <property type="match status" value="1"/>
</dbReference>
<dbReference type="GO" id="GO:0006355">
    <property type="term" value="P:regulation of DNA-templated transcription"/>
    <property type="evidence" value="ECO:0007669"/>
    <property type="project" value="InterPro"/>
</dbReference>
<evidence type="ECO:0000256" key="3">
    <source>
        <dbReference type="ARBA" id="ARBA00023163"/>
    </source>
</evidence>
<dbReference type="SMART" id="SM00349">
    <property type="entry name" value="KRAB"/>
    <property type="match status" value="2"/>
</dbReference>
<feature type="region of interest" description="Disordered" evidence="6">
    <location>
        <begin position="423"/>
        <end position="499"/>
    </location>
</feature>
<dbReference type="InterPro" id="IPR038269">
    <property type="entry name" value="SCAN_sf"/>
</dbReference>
<feature type="region of interest" description="Disordered" evidence="6">
    <location>
        <begin position="566"/>
        <end position="703"/>
    </location>
</feature>
<evidence type="ECO:0000313" key="9">
    <source>
        <dbReference type="Ensembl" id="ENSSSCP00025003646.1"/>
    </source>
</evidence>
<dbReference type="PROSITE" id="PS50805">
    <property type="entry name" value="KRAB"/>
    <property type="match status" value="2"/>
</dbReference>
<dbReference type="GO" id="GO:0005634">
    <property type="term" value="C:nucleus"/>
    <property type="evidence" value="ECO:0007669"/>
    <property type="project" value="UniProtKB-SubCell"/>
</dbReference>
<feature type="compositionally biased region" description="Low complexity" evidence="6">
    <location>
        <begin position="487"/>
        <end position="499"/>
    </location>
</feature>
<evidence type="ECO:0000259" key="7">
    <source>
        <dbReference type="PROSITE" id="PS50804"/>
    </source>
</evidence>
<feature type="region of interest" description="Disordered" evidence="6">
    <location>
        <begin position="304"/>
        <end position="343"/>
    </location>
</feature>
<feature type="compositionally biased region" description="Low complexity" evidence="6">
    <location>
        <begin position="580"/>
        <end position="615"/>
    </location>
</feature>
<dbReference type="SUPFAM" id="SSF109640">
    <property type="entry name" value="KRAB domain (Kruppel-associated box)"/>
    <property type="match status" value="2"/>
</dbReference>
<comment type="subcellular location">
    <subcellularLocation>
        <location evidence="5">Nucleus</location>
    </subcellularLocation>
</comment>
<feature type="domain" description="KRAB" evidence="8">
    <location>
        <begin position="261"/>
        <end position="351"/>
    </location>
</feature>
<evidence type="ECO:0000256" key="4">
    <source>
        <dbReference type="ARBA" id="ARBA00023242"/>
    </source>
</evidence>
<dbReference type="Ensembl" id="ENSSSCT00025009226.1">
    <property type="protein sequence ID" value="ENSSSCP00025003646.1"/>
    <property type="gene ID" value="ENSSSCG00025006921.1"/>
</dbReference>
<dbReference type="PANTHER" id="PTHR45935:SF31">
    <property type="entry name" value="MYELOID ZINC FINGER 1"/>
    <property type="match status" value="1"/>
</dbReference>
<feature type="compositionally biased region" description="Pro residues" evidence="6">
    <location>
        <begin position="312"/>
        <end position="322"/>
    </location>
</feature>
<feature type="domain" description="KRAB" evidence="8">
    <location>
        <begin position="1"/>
        <end position="72"/>
    </location>
</feature>
<sequence>MLDLEQKSLYREVLLENYRNLVSVECPEAHLDPQFDPFPAESPLMKIEVVEVLTLNQEAARPRNAQIRALYAEDEALSPGILREPTQHLDTHPADPETARQRFREFRFEEAAGPREALARLRELCRQWLQPEMYSKEQMLELLVLEQFLDLLPGKLRMWVASQHPADCQEAVALVEDVTWMSEEEALPTQGPGSSLQTTAQHEEDVASWPAKAPPEAPARACKQTPKAGAPPAQRTLLECPHQGLPAPLAGTRSVTLQEPVTFLDVAVDFSREEWGLLEPTQRTEYHDVMLETLGHLVSVGKATPFRGRGPRPCPRGPPAPSRVPSRPRGRGGAGRALWAPRRPRSRRRALLCRRAEGGRQPRASRCRRRCRRCPASSLALLLLNVYWCHTVACVGALATPLGFLQAGRQPWRAAGWLRRCSAPPRKNRPETCKWRRPPGPPREPPCRPGPRGARTPRRCPWRPPRKRPCPGSRAEQAPPLPPRPALGPAQAAAPFGPRCLGRARTGVARGFGPGRRLRVRGCRSRAAGAAARRLRSRASAEAARCAGAASVARPSATPATFRCIRRSTRARSRTRVRPAARPSCRAPPSRSTSGCTPGSGPSSARSAGGPSTTARPSPSTCGPTRGPSHTPAGTAARPSARARTSSGIKGPTRGSAPTPAASAARPSPRARTSSGIRRPTAWRDAGRSSPPRNPRPAGETSSILAARCRSVTKRARLGYRLIGNGWSWSKEVLKSRGCPAPKAVRKPVGVAAEESISWKSTVNFLLRGFGCSFGH</sequence>
<dbReference type="FunFam" id="1.10.4020.10:FF:000001">
    <property type="entry name" value="zinc finger protein 263 isoform X1"/>
    <property type="match status" value="1"/>
</dbReference>
<dbReference type="InterPro" id="IPR050916">
    <property type="entry name" value="SCAN-C2H2_zinc_finger"/>
</dbReference>
<dbReference type="CDD" id="cd07765">
    <property type="entry name" value="KRAB_A-box"/>
    <property type="match status" value="2"/>
</dbReference>